<feature type="transmembrane region" description="Helical" evidence="2">
    <location>
        <begin position="6"/>
        <end position="23"/>
    </location>
</feature>
<dbReference type="GO" id="GO:0031966">
    <property type="term" value="C:mitochondrial membrane"/>
    <property type="evidence" value="ECO:0007669"/>
    <property type="project" value="UniProtKB-SubCell"/>
</dbReference>
<feature type="transmembrane region" description="Helical" evidence="2">
    <location>
        <begin position="30"/>
        <end position="49"/>
    </location>
</feature>
<sequence length="210" mass="22552">MTTVSFYLLGLIGLVSAFSVVWAHNPVHSVLALVAAFAGGGCICLLMDLDFFGLTLLVVYVGAISVLFLFVIMMLNLKEESISLKTAPSLLIGLTFIALFYYILHSALMPTFPTPGEILSGHIGPDPLGLINILPEVEDQTTLVTVGIQLFGAKIAEVMIASGILLVAMVGAIHLTLEKNAHTKTQNPVSQMMRDASRSTVKYAYKPSQN</sequence>
<dbReference type="EC" id="7.1.1.2" evidence="2"/>
<comment type="function">
    <text evidence="2">Core subunit of the mitochondrial membrane respiratory chain NADH dehydrogenase (Complex I) which catalyzes electron transfer from NADH through the respiratory chain, using ubiquinone as an electron acceptor. Essential for the catalytic activity and assembly of complex I.</text>
</comment>
<feature type="transmembrane region" description="Helical" evidence="2">
    <location>
        <begin position="87"/>
        <end position="104"/>
    </location>
</feature>
<dbReference type="AlphaFoldDB" id="V9PAM7"/>
<accession>V9PAM7</accession>
<keyword evidence="2" id="KW-0812">Transmembrane</keyword>
<gene>
    <name evidence="3" type="primary">nad6</name>
</gene>
<dbReference type="InterPro" id="IPR042106">
    <property type="entry name" value="Nuo/plastoQ_OxRdtase_6_NuoJ"/>
</dbReference>
<dbReference type="Pfam" id="PF00499">
    <property type="entry name" value="Oxidored_q3"/>
    <property type="match status" value="1"/>
</dbReference>
<reference evidence="3" key="1">
    <citation type="journal article" date="2013" name="PLoS ONE">
        <title>The Mitochondrial Genome of the Prasinophyte Prasinoderma coloniale Reveals Two Trans-Spliced Group I Introns in the Large Subunit rRNA Gene.</title>
        <authorList>
            <person name="Pombert J.F."/>
            <person name="Otis C."/>
            <person name="Turmel M."/>
            <person name="Lemieux C."/>
        </authorList>
    </citation>
    <scope>NUCLEOTIDE SEQUENCE</scope>
</reference>
<evidence type="ECO:0000256" key="2">
    <source>
        <dbReference type="RuleBase" id="RU004430"/>
    </source>
</evidence>
<name>V9PAM7_9VIRI</name>
<dbReference type="GO" id="GO:0008137">
    <property type="term" value="F:NADH dehydrogenase (ubiquinone) activity"/>
    <property type="evidence" value="ECO:0007669"/>
    <property type="project" value="UniProtKB-UniRule"/>
</dbReference>
<dbReference type="GeneID" id="18251309"/>
<keyword evidence="2" id="KW-0249">Electron transport</keyword>
<feature type="transmembrane region" description="Helical" evidence="2">
    <location>
        <begin position="158"/>
        <end position="177"/>
    </location>
</feature>
<keyword evidence="2" id="KW-1278">Translocase</keyword>
<organism evidence="3">
    <name type="scientific">Prasinoderma coloniale</name>
    <dbReference type="NCBI Taxonomy" id="156133"/>
    <lineage>
        <taxon>Eukaryota</taxon>
        <taxon>Viridiplantae</taxon>
        <taxon>Prasinodermophyta</taxon>
        <taxon>Prasinodermophyceae</taxon>
        <taxon>Prasinodermales</taxon>
        <taxon>Prasinodermaceae</taxon>
        <taxon>Prasinoderma</taxon>
    </lineage>
</organism>
<proteinExistence type="inferred from homology"/>
<dbReference type="EMBL" id="KF387569">
    <property type="protein sequence ID" value="AGW52215.1"/>
    <property type="molecule type" value="Genomic_DNA"/>
</dbReference>
<comment type="subcellular location">
    <subcellularLocation>
        <location evidence="2">Mitochondrion membrane</location>
        <topology evidence="2">Multi-pass membrane protein</topology>
    </subcellularLocation>
</comment>
<feature type="transmembrane region" description="Helical" evidence="2">
    <location>
        <begin position="55"/>
        <end position="75"/>
    </location>
</feature>
<dbReference type="PANTHER" id="PTHR33269">
    <property type="entry name" value="NADH-UBIQUINONE OXIDOREDUCTASE CHAIN 6"/>
    <property type="match status" value="1"/>
</dbReference>
<geneLocation type="mitochondrion" evidence="3"/>
<dbReference type="RefSeq" id="YP_008999861.1">
    <property type="nucleotide sequence ID" value="NC_023355.1"/>
</dbReference>
<evidence type="ECO:0000256" key="1">
    <source>
        <dbReference type="ARBA" id="ARBA00005698"/>
    </source>
</evidence>
<keyword evidence="2" id="KW-0679">Respiratory chain</keyword>
<keyword evidence="2" id="KW-0520">NAD</keyword>
<comment type="similarity">
    <text evidence="1 2">Belongs to the complex I subunit 6 family.</text>
</comment>
<comment type="catalytic activity">
    <reaction evidence="2">
        <text>a ubiquinone + NADH + 5 H(+)(in) = a ubiquinol + NAD(+) + 4 H(+)(out)</text>
        <dbReference type="Rhea" id="RHEA:29091"/>
        <dbReference type="Rhea" id="RHEA-COMP:9565"/>
        <dbReference type="Rhea" id="RHEA-COMP:9566"/>
        <dbReference type="ChEBI" id="CHEBI:15378"/>
        <dbReference type="ChEBI" id="CHEBI:16389"/>
        <dbReference type="ChEBI" id="CHEBI:17976"/>
        <dbReference type="ChEBI" id="CHEBI:57540"/>
        <dbReference type="ChEBI" id="CHEBI:57945"/>
        <dbReference type="EC" id="7.1.1.2"/>
    </reaction>
</comment>
<protein>
    <recommendedName>
        <fullName evidence="2">NADH-ubiquinone oxidoreductase chain 6</fullName>
        <ecNumber evidence="2">7.1.1.2</ecNumber>
    </recommendedName>
</protein>
<keyword evidence="2" id="KW-0813">Transport</keyword>
<dbReference type="Gene3D" id="1.20.120.1200">
    <property type="entry name" value="NADH-ubiquinone/plastoquinone oxidoreductase chain 6, subunit NuoJ"/>
    <property type="match status" value="1"/>
</dbReference>
<keyword evidence="2" id="KW-1133">Transmembrane helix</keyword>
<dbReference type="InterPro" id="IPR001457">
    <property type="entry name" value="NADH_UbQ/plastoQ_OxRdtase_su6"/>
</dbReference>
<evidence type="ECO:0000313" key="3">
    <source>
        <dbReference type="EMBL" id="AGW52215.1"/>
    </source>
</evidence>
<keyword evidence="2 3" id="KW-0496">Mitochondrion</keyword>
<keyword evidence="2" id="KW-0830">Ubiquinone</keyword>
<keyword evidence="2" id="KW-0472">Membrane</keyword>
<dbReference type="PANTHER" id="PTHR33269:SF17">
    <property type="entry name" value="NADH-UBIQUINONE OXIDOREDUCTASE CHAIN 6"/>
    <property type="match status" value="1"/>
</dbReference>